<gene>
    <name evidence="1" type="ORF">P5673_022824</name>
</gene>
<evidence type="ECO:0000313" key="1">
    <source>
        <dbReference type="EMBL" id="KAK2555486.1"/>
    </source>
</evidence>
<evidence type="ECO:0000313" key="2">
    <source>
        <dbReference type="Proteomes" id="UP001249851"/>
    </source>
</evidence>
<comment type="caution">
    <text evidence="1">The sequence shown here is derived from an EMBL/GenBank/DDBJ whole genome shotgun (WGS) entry which is preliminary data.</text>
</comment>
<reference evidence="1" key="1">
    <citation type="journal article" date="2023" name="G3 (Bethesda)">
        <title>Whole genome assembly and annotation of the endangered Caribbean coral Acropora cervicornis.</title>
        <authorList>
            <person name="Selwyn J.D."/>
            <person name="Vollmer S.V."/>
        </authorList>
    </citation>
    <scope>NUCLEOTIDE SEQUENCE</scope>
    <source>
        <strain evidence="1">K2</strain>
    </source>
</reference>
<sequence length="96" mass="10470">MADLTRWVYPVFARVTFGSGNCILPKHYDGARTNHNPFYYLKAQLLCAGILAQPPLEGMAVAESRLCDETAVVSSSTDCLDEFDNSLLIISNPTSG</sequence>
<name>A0AAD9Q6X5_ACRCE</name>
<reference evidence="1" key="2">
    <citation type="journal article" date="2023" name="Science">
        <title>Genomic signatures of disease resistance in endangered staghorn corals.</title>
        <authorList>
            <person name="Vollmer S.V."/>
            <person name="Selwyn J.D."/>
            <person name="Despard B.A."/>
            <person name="Roesel C.L."/>
        </authorList>
    </citation>
    <scope>NUCLEOTIDE SEQUENCE</scope>
    <source>
        <strain evidence="1">K2</strain>
    </source>
</reference>
<proteinExistence type="predicted"/>
<accession>A0AAD9Q6X5</accession>
<dbReference type="Proteomes" id="UP001249851">
    <property type="component" value="Unassembled WGS sequence"/>
</dbReference>
<keyword evidence="2" id="KW-1185">Reference proteome</keyword>
<dbReference type="EMBL" id="JARQWQ010000062">
    <property type="protein sequence ID" value="KAK2555486.1"/>
    <property type="molecule type" value="Genomic_DNA"/>
</dbReference>
<protein>
    <submittedName>
        <fullName evidence="1">Uncharacterized protein</fullName>
    </submittedName>
</protein>
<dbReference type="AlphaFoldDB" id="A0AAD9Q6X5"/>
<organism evidence="1 2">
    <name type="scientific">Acropora cervicornis</name>
    <name type="common">Staghorn coral</name>
    <dbReference type="NCBI Taxonomy" id="6130"/>
    <lineage>
        <taxon>Eukaryota</taxon>
        <taxon>Metazoa</taxon>
        <taxon>Cnidaria</taxon>
        <taxon>Anthozoa</taxon>
        <taxon>Hexacorallia</taxon>
        <taxon>Scleractinia</taxon>
        <taxon>Astrocoeniina</taxon>
        <taxon>Acroporidae</taxon>
        <taxon>Acropora</taxon>
    </lineage>
</organism>